<evidence type="ECO:0000313" key="3">
    <source>
        <dbReference type="Proteomes" id="UP000562682"/>
    </source>
</evidence>
<proteinExistence type="predicted"/>
<protein>
    <submittedName>
        <fullName evidence="2">Uncharacterized protein</fullName>
    </submittedName>
</protein>
<reference evidence="2 3" key="1">
    <citation type="submission" date="2020-05" db="EMBL/GenBank/DDBJ databases">
        <title>Identification and distribution of gene clusters putatively required for synthesis of sphingolipid metabolism inhibitors in phylogenetically diverse species of the filamentous fungus Fusarium.</title>
        <authorList>
            <person name="Kim H.-S."/>
            <person name="Busman M."/>
            <person name="Brown D.W."/>
            <person name="Divon H."/>
            <person name="Uhlig S."/>
            <person name="Proctor R.H."/>
        </authorList>
    </citation>
    <scope>NUCLEOTIDE SEQUENCE [LARGE SCALE GENOMIC DNA]</scope>
    <source>
        <strain evidence="2 3">NRRL 25311</strain>
    </source>
</reference>
<sequence length="208" mass="23812">MRTQLHLPKVKQTTSTMESLEGMSLIHVLHGYRVCYPIFWDVARDSFTEQDKVRGLREFLAKLKAFDYEVESSNGWSVDQKLWGHGVAIAIIEDVLSSFDVDEAFRLAKKDAENWMEHANVLKPGLSVSRHQSVMQDPLLRRDTLARHFPYFKFNLPAVPEHLQKFLSSSAGSMSVEEREEKESDSKEETGSGSVDEITDSFFKIKID</sequence>
<feature type="compositionally biased region" description="Basic and acidic residues" evidence="1">
    <location>
        <begin position="176"/>
        <end position="190"/>
    </location>
</feature>
<gene>
    <name evidence="2" type="ORF">FDENT_1006</name>
</gene>
<keyword evidence="3" id="KW-1185">Reference proteome</keyword>
<organism evidence="2 3">
    <name type="scientific">Fusarium denticulatum</name>
    <dbReference type="NCBI Taxonomy" id="48507"/>
    <lineage>
        <taxon>Eukaryota</taxon>
        <taxon>Fungi</taxon>
        <taxon>Dikarya</taxon>
        <taxon>Ascomycota</taxon>
        <taxon>Pezizomycotina</taxon>
        <taxon>Sordariomycetes</taxon>
        <taxon>Hypocreomycetidae</taxon>
        <taxon>Hypocreales</taxon>
        <taxon>Nectriaceae</taxon>
        <taxon>Fusarium</taxon>
        <taxon>Fusarium fujikuroi species complex</taxon>
    </lineage>
</organism>
<dbReference type="EMBL" id="JAAOAK010000018">
    <property type="protein sequence ID" value="KAF5694877.1"/>
    <property type="molecule type" value="Genomic_DNA"/>
</dbReference>
<accession>A0A8H5XK12</accession>
<evidence type="ECO:0000313" key="2">
    <source>
        <dbReference type="EMBL" id="KAF5694877.1"/>
    </source>
</evidence>
<feature type="region of interest" description="Disordered" evidence="1">
    <location>
        <begin position="170"/>
        <end position="208"/>
    </location>
</feature>
<dbReference type="Proteomes" id="UP000562682">
    <property type="component" value="Unassembled WGS sequence"/>
</dbReference>
<name>A0A8H5XK12_9HYPO</name>
<evidence type="ECO:0000256" key="1">
    <source>
        <dbReference type="SAM" id="MobiDB-lite"/>
    </source>
</evidence>
<dbReference type="AlphaFoldDB" id="A0A8H5XK12"/>
<comment type="caution">
    <text evidence="2">The sequence shown here is derived from an EMBL/GenBank/DDBJ whole genome shotgun (WGS) entry which is preliminary data.</text>
</comment>